<protein>
    <submittedName>
        <fullName evidence="1">Uncharacterized protein</fullName>
    </submittedName>
</protein>
<dbReference type="EMBL" id="BGPR01000074">
    <property type="protein sequence ID" value="GBL90771.1"/>
    <property type="molecule type" value="Genomic_DNA"/>
</dbReference>
<dbReference type="Proteomes" id="UP000499080">
    <property type="component" value="Unassembled WGS sequence"/>
</dbReference>
<evidence type="ECO:0000313" key="1">
    <source>
        <dbReference type="EMBL" id="GBL90771.1"/>
    </source>
</evidence>
<reference evidence="1 2" key="1">
    <citation type="journal article" date="2019" name="Sci. Rep.">
        <title>Orb-weaving spider Araneus ventricosus genome elucidates the spidroin gene catalogue.</title>
        <authorList>
            <person name="Kono N."/>
            <person name="Nakamura H."/>
            <person name="Ohtoshi R."/>
            <person name="Moran D.A.P."/>
            <person name="Shinohara A."/>
            <person name="Yoshida Y."/>
            <person name="Fujiwara M."/>
            <person name="Mori M."/>
            <person name="Tomita M."/>
            <person name="Arakawa K."/>
        </authorList>
    </citation>
    <scope>NUCLEOTIDE SEQUENCE [LARGE SCALE GENOMIC DNA]</scope>
</reference>
<name>A0A4Y2BER7_ARAVE</name>
<dbReference type="AlphaFoldDB" id="A0A4Y2BER7"/>
<sequence>MCTLREVRSAPGFWGSSPICSIVSNRVLKKEFVGGKVCRLLSANRTLRDLKHKSYFSPIWIGWYATFLEVFQGKLAHNCISLKEDLQQHSDHSEQFFVKIHLGVPLV</sequence>
<evidence type="ECO:0000313" key="2">
    <source>
        <dbReference type="Proteomes" id="UP000499080"/>
    </source>
</evidence>
<organism evidence="1 2">
    <name type="scientific">Araneus ventricosus</name>
    <name type="common">Orbweaver spider</name>
    <name type="synonym">Epeira ventricosa</name>
    <dbReference type="NCBI Taxonomy" id="182803"/>
    <lineage>
        <taxon>Eukaryota</taxon>
        <taxon>Metazoa</taxon>
        <taxon>Ecdysozoa</taxon>
        <taxon>Arthropoda</taxon>
        <taxon>Chelicerata</taxon>
        <taxon>Arachnida</taxon>
        <taxon>Araneae</taxon>
        <taxon>Araneomorphae</taxon>
        <taxon>Entelegynae</taxon>
        <taxon>Araneoidea</taxon>
        <taxon>Araneidae</taxon>
        <taxon>Araneus</taxon>
    </lineage>
</organism>
<keyword evidence="2" id="KW-1185">Reference proteome</keyword>
<gene>
    <name evidence="1" type="ORF">AVEN_215512_1</name>
</gene>
<accession>A0A4Y2BER7</accession>
<comment type="caution">
    <text evidence="1">The sequence shown here is derived from an EMBL/GenBank/DDBJ whole genome shotgun (WGS) entry which is preliminary data.</text>
</comment>
<proteinExistence type="predicted"/>